<evidence type="ECO:0000256" key="1">
    <source>
        <dbReference type="ARBA" id="ARBA00023172"/>
    </source>
</evidence>
<name>A0ABT9Q2J3_9ACTN</name>
<dbReference type="EMBL" id="JAUSQU010000001">
    <property type="protein sequence ID" value="MDP9840955.1"/>
    <property type="molecule type" value="Genomic_DNA"/>
</dbReference>
<dbReference type="SUPFAM" id="SSF56349">
    <property type="entry name" value="DNA breaking-rejoining enzymes"/>
    <property type="match status" value="1"/>
</dbReference>
<dbReference type="PROSITE" id="PS51898">
    <property type="entry name" value="TYR_RECOMBINASE"/>
    <property type="match status" value="1"/>
</dbReference>
<comment type="caution">
    <text evidence="3">The sequence shown here is derived from an EMBL/GenBank/DDBJ whole genome shotgun (WGS) entry which is preliminary data.</text>
</comment>
<feature type="domain" description="Tyr recombinase" evidence="2">
    <location>
        <begin position="1"/>
        <end position="77"/>
    </location>
</feature>
<dbReference type="InterPro" id="IPR002104">
    <property type="entry name" value="Integrase_catalytic"/>
</dbReference>
<dbReference type="Proteomes" id="UP001225356">
    <property type="component" value="Unassembled WGS sequence"/>
</dbReference>
<evidence type="ECO:0000313" key="3">
    <source>
        <dbReference type="EMBL" id="MDP9840955.1"/>
    </source>
</evidence>
<proteinExistence type="predicted"/>
<reference evidence="3 4" key="1">
    <citation type="submission" date="2023-07" db="EMBL/GenBank/DDBJ databases">
        <title>Sequencing the genomes of 1000 actinobacteria strains.</title>
        <authorList>
            <person name="Klenk H.-P."/>
        </authorList>
    </citation>
    <scope>NUCLEOTIDE SEQUENCE [LARGE SCALE GENOMIC DNA]</scope>
    <source>
        <strain evidence="3 4">DSM 46740</strain>
    </source>
</reference>
<dbReference type="InterPro" id="IPR011010">
    <property type="entry name" value="DNA_brk_join_enz"/>
</dbReference>
<gene>
    <name evidence="3" type="ORF">J2853_000166</name>
</gene>
<sequence length="84" mass="9455">MSAGNVRRDVRKIIEKAGLRGTDWTPREMRHSFVSLLSDSGVPIEDISRLVGHRNTVVTETVYRKQIRPVLMQGAEAMDDIFGS</sequence>
<keyword evidence="1" id="KW-0233">DNA recombination</keyword>
<organism evidence="3 4">
    <name type="scientific">Streptosporangium lutulentum</name>
    <dbReference type="NCBI Taxonomy" id="1461250"/>
    <lineage>
        <taxon>Bacteria</taxon>
        <taxon>Bacillati</taxon>
        <taxon>Actinomycetota</taxon>
        <taxon>Actinomycetes</taxon>
        <taxon>Streptosporangiales</taxon>
        <taxon>Streptosporangiaceae</taxon>
        <taxon>Streptosporangium</taxon>
    </lineage>
</organism>
<dbReference type="Pfam" id="PF00589">
    <property type="entry name" value="Phage_integrase"/>
    <property type="match status" value="1"/>
</dbReference>
<dbReference type="InterPro" id="IPR013762">
    <property type="entry name" value="Integrase-like_cat_sf"/>
</dbReference>
<protein>
    <submittedName>
        <fullName evidence="3">Integrase</fullName>
    </submittedName>
</protein>
<keyword evidence="4" id="KW-1185">Reference proteome</keyword>
<dbReference type="RefSeq" id="WP_307553867.1">
    <property type="nucleotide sequence ID" value="NZ_JAUSQU010000001.1"/>
</dbReference>
<evidence type="ECO:0000313" key="4">
    <source>
        <dbReference type="Proteomes" id="UP001225356"/>
    </source>
</evidence>
<evidence type="ECO:0000259" key="2">
    <source>
        <dbReference type="PROSITE" id="PS51898"/>
    </source>
</evidence>
<dbReference type="Gene3D" id="1.10.443.10">
    <property type="entry name" value="Intergrase catalytic core"/>
    <property type="match status" value="1"/>
</dbReference>
<accession>A0ABT9Q2J3</accession>